<protein>
    <submittedName>
        <fullName evidence="3">Uncharacterized protein</fullName>
    </submittedName>
</protein>
<feature type="region of interest" description="Disordered" evidence="1">
    <location>
        <begin position="225"/>
        <end position="303"/>
    </location>
</feature>
<dbReference type="EMBL" id="KN817613">
    <property type="protein sequence ID" value="KJA16872.1"/>
    <property type="molecule type" value="Genomic_DNA"/>
</dbReference>
<feature type="compositionally biased region" description="Basic and acidic residues" evidence="1">
    <location>
        <begin position="248"/>
        <end position="267"/>
    </location>
</feature>
<accession>A0A0D2KQH2</accession>
<dbReference type="AlphaFoldDB" id="A0A0D2KQH2"/>
<feature type="compositionally biased region" description="Polar residues" evidence="1">
    <location>
        <begin position="268"/>
        <end position="280"/>
    </location>
</feature>
<evidence type="ECO:0000313" key="3">
    <source>
        <dbReference type="EMBL" id="KJA16872.1"/>
    </source>
</evidence>
<feature type="chain" id="PRO_5002263037" evidence="2">
    <location>
        <begin position="21"/>
        <end position="303"/>
    </location>
</feature>
<organism evidence="3 4">
    <name type="scientific">Hypholoma sublateritium (strain FD-334 SS-4)</name>
    <dbReference type="NCBI Taxonomy" id="945553"/>
    <lineage>
        <taxon>Eukaryota</taxon>
        <taxon>Fungi</taxon>
        <taxon>Dikarya</taxon>
        <taxon>Basidiomycota</taxon>
        <taxon>Agaricomycotina</taxon>
        <taxon>Agaricomycetes</taxon>
        <taxon>Agaricomycetidae</taxon>
        <taxon>Agaricales</taxon>
        <taxon>Agaricineae</taxon>
        <taxon>Strophariaceae</taxon>
        <taxon>Hypholoma</taxon>
    </lineage>
</organism>
<sequence>MRLSSAFAVFTLAIIPAVFSTPVIPRDHVSDISLTKRTPESPPEVIQRVLHERFNSLHASSRQAPALEAIYDRSLLGGLEKVASRTAAKAVKKAAKADRVTKALDKGKTLPKRPSNAKVTFGSAARAKLDELGLHGKDRKKAKQYHKNIVKQDMKNHPGADSARIFHLAHKGGNDPNERNHITAGYYKAPAQGKPGEQIKSPWAKNFEAKNPDKKTKGLFHVYPEDQKRKTHVPSSLTRATEASAARKKVEADKAIAKAKADEDAKTTRVNQERQAGQSLSHDDKKAQREAAKAAKAAKKKKT</sequence>
<dbReference type="OrthoDB" id="3004187at2759"/>
<evidence type="ECO:0000256" key="2">
    <source>
        <dbReference type="SAM" id="SignalP"/>
    </source>
</evidence>
<evidence type="ECO:0000256" key="1">
    <source>
        <dbReference type="SAM" id="MobiDB-lite"/>
    </source>
</evidence>
<dbReference type="Proteomes" id="UP000054270">
    <property type="component" value="Unassembled WGS sequence"/>
</dbReference>
<evidence type="ECO:0000313" key="4">
    <source>
        <dbReference type="Proteomes" id="UP000054270"/>
    </source>
</evidence>
<reference evidence="4" key="1">
    <citation type="submission" date="2014-04" db="EMBL/GenBank/DDBJ databases">
        <title>Evolutionary Origins and Diversification of the Mycorrhizal Mutualists.</title>
        <authorList>
            <consortium name="DOE Joint Genome Institute"/>
            <consortium name="Mycorrhizal Genomics Consortium"/>
            <person name="Kohler A."/>
            <person name="Kuo A."/>
            <person name="Nagy L.G."/>
            <person name="Floudas D."/>
            <person name="Copeland A."/>
            <person name="Barry K.W."/>
            <person name="Cichocki N."/>
            <person name="Veneault-Fourrey C."/>
            <person name="LaButti K."/>
            <person name="Lindquist E.A."/>
            <person name="Lipzen A."/>
            <person name="Lundell T."/>
            <person name="Morin E."/>
            <person name="Murat C."/>
            <person name="Riley R."/>
            <person name="Ohm R."/>
            <person name="Sun H."/>
            <person name="Tunlid A."/>
            <person name="Henrissat B."/>
            <person name="Grigoriev I.V."/>
            <person name="Hibbett D.S."/>
            <person name="Martin F."/>
        </authorList>
    </citation>
    <scope>NUCLEOTIDE SEQUENCE [LARGE SCALE GENOMIC DNA]</scope>
    <source>
        <strain evidence="4">FD-334 SS-4</strain>
    </source>
</reference>
<feature type="compositionally biased region" description="Basic and acidic residues" evidence="1">
    <location>
        <begin position="281"/>
        <end position="293"/>
    </location>
</feature>
<keyword evidence="2" id="KW-0732">Signal</keyword>
<proteinExistence type="predicted"/>
<keyword evidence="4" id="KW-1185">Reference proteome</keyword>
<feature type="signal peptide" evidence="2">
    <location>
        <begin position="1"/>
        <end position="20"/>
    </location>
</feature>
<gene>
    <name evidence="3" type="ORF">HYPSUDRAFT_79865</name>
</gene>
<name>A0A0D2KQH2_HYPSF</name>